<evidence type="ECO:0000313" key="2">
    <source>
        <dbReference type="EMBL" id="KAG5633434.1"/>
    </source>
</evidence>
<reference evidence="2" key="2">
    <citation type="submission" date="2021-10" db="EMBL/GenBank/DDBJ databases">
        <title>Phylogenomics reveals ancestral predisposition of the termite-cultivated fungus Termitomyces towards a domesticated lifestyle.</title>
        <authorList>
            <person name="Auxier B."/>
            <person name="Grum-Grzhimaylo A."/>
            <person name="Cardenas M.E."/>
            <person name="Lodge J.D."/>
            <person name="Laessoe T."/>
            <person name="Pedersen O."/>
            <person name="Smith M.E."/>
            <person name="Kuyper T.W."/>
            <person name="Franco-Molano E.A."/>
            <person name="Baroni T.J."/>
            <person name="Aanen D.K."/>
        </authorList>
    </citation>
    <scope>NUCLEOTIDE SEQUENCE</scope>
    <source>
        <strain evidence="2">D49</strain>
    </source>
</reference>
<organism evidence="2 3">
    <name type="scientific">Sphagnurus paluster</name>
    <dbReference type="NCBI Taxonomy" id="117069"/>
    <lineage>
        <taxon>Eukaryota</taxon>
        <taxon>Fungi</taxon>
        <taxon>Dikarya</taxon>
        <taxon>Basidiomycota</taxon>
        <taxon>Agaricomycotina</taxon>
        <taxon>Agaricomycetes</taxon>
        <taxon>Agaricomycetidae</taxon>
        <taxon>Agaricales</taxon>
        <taxon>Tricholomatineae</taxon>
        <taxon>Lyophyllaceae</taxon>
        <taxon>Sphagnurus</taxon>
    </lineage>
</organism>
<name>A0A9P7K1T9_9AGAR</name>
<keyword evidence="3" id="KW-1185">Reference proteome</keyword>
<feature type="non-terminal residue" evidence="2">
    <location>
        <position position="299"/>
    </location>
</feature>
<comment type="caution">
    <text evidence="2">The sequence shown here is derived from an EMBL/GenBank/DDBJ whole genome shotgun (WGS) entry which is preliminary data.</text>
</comment>
<dbReference type="EMBL" id="JABCKI010007831">
    <property type="protein sequence ID" value="KAG5633434.1"/>
    <property type="molecule type" value="Genomic_DNA"/>
</dbReference>
<gene>
    <name evidence="2" type="ORF">H0H81_007835</name>
</gene>
<feature type="non-terminal residue" evidence="2">
    <location>
        <position position="1"/>
    </location>
</feature>
<feature type="region of interest" description="Disordered" evidence="1">
    <location>
        <begin position="188"/>
        <end position="247"/>
    </location>
</feature>
<proteinExistence type="predicted"/>
<evidence type="ECO:0000256" key="1">
    <source>
        <dbReference type="SAM" id="MobiDB-lite"/>
    </source>
</evidence>
<feature type="compositionally biased region" description="Low complexity" evidence="1">
    <location>
        <begin position="36"/>
        <end position="46"/>
    </location>
</feature>
<sequence>TSKRAQAGTLTGQEIPAVNSKNNTQIVHDMDIEITSPSPSSSGESPAHTDAEALHQSKAEVDEAQKQLESVTEIADAAANAATIAVNLAEVAAAQAMAVPISAMKNAAHDLACAANRAIQAAAAAKYSVLDAHDALEKKTAHYETLLALSADHLEDHQPNHQGVAQGIPGDIVDESEDGAVIDDIAVHGGTLDDDDDEPKPEPKTTSTSKSCDPEASMPPGKEEAQKAHEDLSNLLHPPRKSGRGYIDPHLDSWTRTCLEAMQMLLWTYISNDISWKDASKNVAQMHKHGKDWGRQLRR</sequence>
<reference evidence="2" key="1">
    <citation type="submission" date="2021-02" db="EMBL/GenBank/DDBJ databases">
        <authorList>
            <person name="Nieuwenhuis M."/>
            <person name="Van De Peppel L.J.J."/>
        </authorList>
    </citation>
    <scope>NUCLEOTIDE SEQUENCE</scope>
    <source>
        <strain evidence="2">D49</strain>
    </source>
</reference>
<accession>A0A9P7K1T9</accession>
<feature type="compositionally biased region" description="Basic and acidic residues" evidence="1">
    <location>
        <begin position="47"/>
        <end position="64"/>
    </location>
</feature>
<dbReference type="Proteomes" id="UP000717328">
    <property type="component" value="Unassembled WGS sequence"/>
</dbReference>
<protein>
    <submittedName>
        <fullName evidence="2">Uncharacterized protein</fullName>
    </submittedName>
</protein>
<feature type="region of interest" description="Disordered" evidence="1">
    <location>
        <begin position="1"/>
        <end position="64"/>
    </location>
</feature>
<dbReference type="AlphaFoldDB" id="A0A9P7K1T9"/>
<evidence type="ECO:0000313" key="3">
    <source>
        <dbReference type="Proteomes" id="UP000717328"/>
    </source>
</evidence>
<feature type="compositionally biased region" description="Basic and acidic residues" evidence="1">
    <location>
        <begin position="221"/>
        <end position="232"/>
    </location>
</feature>
<dbReference type="OrthoDB" id="10044727at2759"/>